<evidence type="ECO:0000313" key="2">
    <source>
        <dbReference type="EMBL" id="CAJ1944782.1"/>
    </source>
</evidence>
<dbReference type="EMBL" id="OY731400">
    <property type="protein sequence ID" value="CAJ1944782.1"/>
    <property type="molecule type" value="Genomic_DNA"/>
</dbReference>
<dbReference type="AlphaFoldDB" id="A0AA86VXY8"/>
<dbReference type="Proteomes" id="UP001189624">
    <property type="component" value="Chromosome 3"/>
</dbReference>
<proteinExistence type="predicted"/>
<sequence length="85" mass="9194">MDFNAKINTARAVPFAVLVPIRFNLALSACGAIVLPKFYSLLQALYTDSAADRFGVHHIYVCLFSLSGPNENCSALADGCDPIWS</sequence>
<dbReference type="Gramene" id="rna-AYBTSS11_LOCUS12098">
    <property type="protein sequence ID" value="CAJ1944782.1"/>
    <property type="gene ID" value="gene-AYBTSS11_LOCUS12098"/>
</dbReference>
<evidence type="ECO:0000256" key="1">
    <source>
        <dbReference type="SAM" id="Phobius"/>
    </source>
</evidence>
<keyword evidence="1" id="KW-1133">Transmembrane helix</keyword>
<name>A0AA86VXY8_9FABA</name>
<gene>
    <name evidence="2" type="ORF">AYBTSS11_LOCUS12098</name>
</gene>
<protein>
    <submittedName>
        <fullName evidence="2">Uncharacterized protein</fullName>
    </submittedName>
</protein>
<feature type="transmembrane region" description="Helical" evidence="1">
    <location>
        <begin position="12"/>
        <end position="35"/>
    </location>
</feature>
<organism evidence="2 3">
    <name type="scientific">Sphenostylis stenocarpa</name>
    <dbReference type="NCBI Taxonomy" id="92480"/>
    <lineage>
        <taxon>Eukaryota</taxon>
        <taxon>Viridiplantae</taxon>
        <taxon>Streptophyta</taxon>
        <taxon>Embryophyta</taxon>
        <taxon>Tracheophyta</taxon>
        <taxon>Spermatophyta</taxon>
        <taxon>Magnoliopsida</taxon>
        <taxon>eudicotyledons</taxon>
        <taxon>Gunneridae</taxon>
        <taxon>Pentapetalae</taxon>
        <taxon>rosids</taxon>
        <taxon>fabids</taxon>
        <taxon>Fabales</taxon>
        <taxon>Fabaceae</taxon>
        <taxon>Papilionoideae</taxon>
        <taxon>50 kb inversion clade</taxon>
        <taxon>NPAAA clade</taxon>
        <taxon>indigoferoid/millettioid clade</taxon>
        <taxon>Phaseoleae</taxon>
        <taxon>Sphenostylis</taxon>
    </lineage>
</organism>
<keyword evidence="3" id="KW-1185">Reference proteome</keyword>
<keyword evidence="1" id="KW-0812">Transmembrane</keyword>
<evidence type="ECO:0000313" key="3">
    <source>
        <dbReference type="Proteomes" id="UP001189624"/>
    </source>
</evidence>
<reference evidence="2" key="1">
    <citation type="submission" date="2023-10" db="EMBL/GenBank/DDBJ databases">
        <authorList>
            <person name="Domelevo Entfellner J.-B."/>
        </authorList>
    </citation>
    <scope>NUCLEOTIDE SEQUENCE</scope>
</reference>
<accession>A0AA86VXY8</accession>
<keyword evidence="1" id="KW-0472">Membrane</keyword>